<gene>
    <name evidence="2" type="ORF">ER308_18660</name>
</gene>
<name>A0A411YJM8_9ACTN</name>
<protein>
    <submittedName>
        <fullName evidence="2">Uncharacterized protein</fullName>
    </submittedName>
</protein>
<organism evidence="2 3">
    <name type="scientific">Egibacter rhizosphaerae</name>
    <dbReference type="NCBI Taxonomy" id="1670831"/>
    <lineage>
        <taxon>Bacteria</taxon>
        <taxon>Bacillati</taxon>
        <taxon>Actinomycetota</taxon>
        <taxon>Nitriliruptoria</taxon>
        <taxon>Egibacterales</taxon>
        <taxon>Egibacteraceae</taxon>
        <taxon>Egibacter</taxon>
    </lineage>
</organism>
<evidence type="ECO:0000313" key="3">
    <source>
        <dbReference type="Proteomes" id="UP000291469"/>
    </source>
</evidence>
<accession>A0A411YJM8</accession>
<dbReference type="AlphaFoldDB" id="A0A411YJM8"/>
<feature type="compositionally biased region" description="Low complexity" evidence="1">
    <location>
        <begin position="77"/>
        <end position="88"/>
    </location>
</feature>
<dbReference type="RefSeq" id="WP_131156381.1">
    <property type="nucleotide sequence ID" value="NZ_CP036402.1"/>
</dbReference>
<evidence type="ECO:0000313" key="2">
    <source>
        <dbReference type="EMBL" id="QBI21389.1"/>
    </source>
</evidence>
<dbReference type="EMBL" id="CP036402">
    <property type="protein sequence ID" value="QBI21389.1"/>
    <property type="molecule type" value="Genomic_DNA"/>
</dbReference>
<reference evidence="2 3" key="1">
    <citation type="submission" date="2019-01" db="EMBL/GenBank/DDBJ databases">
        <title>Egibacter rhizosphaerae EGI 80759T.</title>
        <authorList>
            <person name="Chen D.-D."/>
            <person name="Tian Y."/>
            <person name="Jiao J.-Y."/>
            <person name="Zhang X.-T."/>
            <person name="Zhang Y.-G."/>
            <person name="Zhang Y."/>
            <person name="Xiao M."/>
            <person name="Shu W.-S."/>
            <person name="Li W.-J."/>
        </authorList>
    </citation>
    <scope>NUCLEOTIDE SEQUENCE [LARGE SCALE GENOMIC DNA]</scope>
    <source>
        <strain evidence="2 3">EGI 80759</strain>
    </source>
</reference>
<dbReference type="KEGG" id="erz:ER308_18660"/>
<feature type="compositionally biased region" description="Acidic residues" evidence="1">
    <location>
        <begin position="50"/>
        <end position="59"/>
    </location>
</feature>
<dbReference type="Proteomes" id="UP000291469">
    <property type="component" value="Chromosome"/>
</dbReference>
<proteinExistence type="predicted"/>
<feature type="region of interest" description="Disordered" evidence="1">
    <location>
        <begin position="31"/>
        <end position="120"/>
    </location>
</feature>
<keyword evidence="3" id="KW-1185">Reference proteome</keyword>
<feature type="region of interest" description="Disordered" evidence="1">
    <location>
        <begin position="336"/>
        <end position="364"/>
    </location>
</feature>
<evidence type="ECO:0000256" key="1">
    <source>
        <dbReference type="SAM" id="MobiDB-lite"/>
    </source>
</evidence>
<sequence length="420" mass="43362">MSWEEPRRRRGPVLAGLALLVTAVGLAAGIGAVDPGDEDLAVERATDSGPDPDADDPEDRADSGAREDDPEGDTADDGAAGAAETEAGVPPPDEPDDEVAGDHRGDRDDESLPSQTRGVDAITGIGEVDGVLYAIDRERLVALDLANGEAREASREEVAIPPGTTGPVSLLAHERGVVVGAQRQEAVLVDHGLDGSTELGGEGRPIPSDDDRVWLSRHRDGVPEAVSLDPGGRGVADRVRLPGQVAVHAVVSGHLVIDVHGAVMLLDPHDDEARELPSGRFLGVGGGHLALLDCRATFDCTVLLADGEGGVAEAFEVGTDAVVHSTTRAISPTGEHLALPHADPEGRTGGSIRATDTGETTAELPRMSGAGLDWTADGTWVATHDARELTITEVATGQRVVLDLGLDDAPIQGMAIGPEP</sequence>